<dbReference type="GO" id="GO:0006397">
    <property type="term" value="P:mRNA processing"/>
    <property type="evidence" value="ECO:0007669"/>
    <property type="project" value="UniProtKB-KW"/>
</dbReference>
<evidence type="ECO:0000256" key="15">
    <source>
        <dbReference type="SAM" id="MobiDB-lite"/>
    </source>
</evidence>
<sequence>MASHSFGEKPPSSLTGSTAGPPPSSGPVTSPPFQQRPQGPFHFPPGPSQILQVSGGPSQMQDRLGSSSSQLAAPLPPPPQLYVNQQRPTGVPVNASPHHPVPYPGPPIPGHHIHGSFSHTSGQLPLPPQAQPFYHVPRGDATGQPLFEAGQHAQAPPGVLPSFPHPHHHLGSHGFQQAPLNSEGNAQGQPPFGGPHGPQGLPLYGGPQGPPGPRPPQPSHVPGPLSHSAPPGVNPTNGNAFHGVPNHTGGQFHSQGNSMHQGHQVSMPGGAPGTGPASFHTQPQQLNVPSESQGDNPQGGPQRSQFLPSQQMLRSPIPQGASVQQSSSFQPQPFGATAAPSQSETGNGPNASHYQASGENRQGFQQSQNQLYYPPVGPGTGGPPWHQSHPPAHHFNPPQQIGRPQQGNAGQVQEINPHQYHSEGPGFQTGGTSSSGGSFQGKSTGQQESSHDEPKLRREQRRKSRWDPLPEEQSANDNTPSQRGPGSWQSPGSDNPWRPVPGSGQPQAYSQNQNGFAGPVPNMDGGRNMDRSIESAVQAAVLREQETSAQEIISQQRREKRPHETMEIAERDILSVRHDPNDLKEKLLRMTSEHRVDIASKRGRSSQHDQENFEIGNGYGVPGGGAYYNTARPPMFSIGGGPAGSGGFASDVSGPFPGDLHRPPGAVMQGTAYPHKEPQESSGRFGSNMNQSDYPGAAINEPAATSQSEHDNGTKKPELPDLLKRRLKERGILKDDTGTLSTTPSASGGRPAHSNSSATTLPAGWVEGVDPDSRHVYYYNQATGKSQWERPTNKSAVPPPPPPPPAPSPLPPDWEETTDVNTGRKYYYNSKTNESSWERPKGVGASAVAKKQEATTVDSASNGVASKFKKCAGCGGWGRGLVQAWNYCNHCTRVLKIEVPPQNGAKRSSFATTVATTDSVHEEPQIEPEFKHKWQADIAAAVEAENVKRDPRQRLGLKPPTGKPHRKDQKRRTPPESDELDPMDPSSYSDAPRGGWGVGLKSQLPRAADTTATGSLFQQRPYPSPGAVLRRNAEFAGQQQGKAGPNYSVIHKRGDGSDGLGDAD</sequence>
<comment type="caution">
    <text evidence="17">The sequence shown here is derived from an EMBL/GenBank/DDBJ whole genome shotgun (WGS) entry which is preliminary data.</text>
</comment>
<keyword evidence="10" id="KW-0804">Transcription</keyword>
<evidence type="ECO:0000256" key="11">
    <source>
        <dbReference type="ARBA" id="ARBA00023187"/>
    </source>
</evidence>
<dbReference type="Gene3D" id="3.40.30.10">
    <property type="entry name" value="Glutaredoxin"/>
    <property type="match status" value="1"/>
</dbReference>
<keyword evidence="4" id="KW-0597">Phosphoprotein</keyword>
<name>A0ABD3IAV9_9MARC</name>
<feature type="region of interest" description="Disordered" evidence="15">
    <location>
        <begin position="903"/>
        <end position="931"/>
    </location>
</feature>
<feature type="domain" description="WW" evidence="16">
    <location>
        <begin position="759"/>
        <end position="793"/>
    </location>
</feature>
<feature type="compositionally biased region" description="Pro residues" evidence="15">
    <location>
        <begin position="208"/>
        <end position="221"/>
    </location>
</feature>
<keyword evidence="6" id="KW-0507">mRNA processing</keyword>
<evidence type="ECO:0000256" key="14">
    <source>
        <dbReference type="ARBA" id="ARBA00046362"/>
    </source>
</evidence>
<feature type="compositionally biased region" description="Polar residues" evidence="15">
    <location>
        <begin position="248"/>
        <end position="264"/>
    </location>
</feature>
<feature type="region of interest" description="Disordered" evidence="15">
    <location>
        <begin position="1"/>
        <end position="534"/>
    </location>
</feature>
<keyword evidence="12" id="KW-0539">Nucleus</keyword>
<evidence type="ECO:0000313" key="18">
    <source>
        <dbReference type="Proteomes" id="UP001633002"/>
    </source>
</evidence>
<feature type="compositionally biased region" description="Pro residues" evidence="15">
    <location>
        <begin position="797"/>
        <end position="812"/>
    </location>
</feature>
<evidence type="ECO:0000256" key="7">
    <source>
        <dbReference type="ARBA" id="ARBA00022737"/>
    </source>
</evidence>
<dbReference type="PROSITE" id="PS01159">
    <property type="entry name" value="WW_DOMAIN_1"/>
    <property type="match status" value="2"/>
</dbReference>
<comment type="subcellular location">
    <subcellularLocation>
        <location evidence="2">Cytoplasmic granule</location>
    </subcellularLocation>
    <subcellularLocation>
        <location evidence="1">Nucleus speckle</location>
    </subcellularLocation>
</comment>
<dbReference type="Gene3D" id="2.20.70.10">
    <property type="match status" value="2"/>
</dbReference>
<feature type="compositionally biased region" description="Polar residues" evidence="15">
    <location>
        <begin position="905"/>
        <end position="918"/>
    </location>
</feature>
<protein>
    <recommendedName>
        <fullName evidence="3">Polyglutamine-binding protein 1</fullName>
    </recommendedName>
    <alternativeName>
        <fullName evidence="13">Polyglutamine tract-binding protein 1</fullName>
    </alternativeName>
</protein>
<reference evidence="17 18" key="1">
    <citation type="submission" date="2024-09" db="EMBL/GenBank/DDBJ databases">
        <title>Chromosome-scale assembly of Riccia sorocarpa.</title>
        <authorList>
            <person name="Paukszto L."/>
        </authorList>
    </citation>
    <scope>NUCLEOTIDE SEQUENCE [LARGE SCALE GENOMIC DNA]</scope>
    <source>
        <strain evidence="17">LP-2024</strain>
        <tissue evidence="17">Aerial parts of the thallus</tissue>
    </source>
</reference>
<gene>
    <name evidence="17" type="ORF">R1sor_018493</name>
</gene>
<feature type="compositionally biased region" description="Polar residues" evidence="15">
    <location>
        <begin position="279"/>
        <end position="313"/>
    </location>
</feature>
<dbReference type="GO" id="GO:0008380">
    <property type="term" value="P:RNA splicing"/>
    <property type="evidence" value="ECO:0007669"/>
    <property type="project" value="UniProtKB-KW"/>
</dbReference>
<dbReference type="InterPro" id="IPR001202">
    <property type="entry name" value="WW_dom"/>
</dbReference>
<evidence type="ECO:0000256" key="1">
    <source>
        <dbReference type="ARBA" id="ARBA00004324"/>
    </source>
</evidence>
<feature type="compositionally biased region" description="Low complexity" evidence="15">
    <location>
        <begin position="10"/>
        <end position="19"/>
    </location>
</feature>
<evidence type="ECO:0000313" key="17">
    <source>
        <dbReference type="EMBL" id="KAL3700471.1"/>
    </source>
</evidence>
<evidence type="ECO:0000259" key="16">
    <source>
        <dbReference type="PROSITE" id="PS50020"/>
    </source>
</evidence>
<keyword evidence="11" id="KW-0508">mRNA splicing</keyword>
<feature type="compositionally biased region" description="Polar residues" evidence="15">
    <location>
        <begin position="49"/>
        <end position="65"/>
    </location>
</feature>
<keyword evidence="7" id="KW-0677">Repeat</keyword>
<dbReference type="GO" id="GO:0045087">
    <property type="term" value="P:innate immune response"/>
    <property type="evidence" value="ECO:0007669"/>
    <property type="project" value="UniProtKB-KW"/>
</dbReference>
<dbReference type="Pfam" id="PF00397">
    <property type="entry name" value="WW"/>
    <property type="match status" value="2"/>
</dbReference>
<proteinExistence type="predicted"/>
<keyword evidence="18" id="KW-1185">Reference proteome</keyword>
<dbReference type="CDD" id="cd00201">
    <property type="entry name" value="WW"/>
    <property type="match status" value="2"/>
</dbReference>
<feature type="compositionally biased region" description="Polar residues" evidence="15">
    <location>
        <begin position="174"/>
        <end position="186"/>
    </location>
</feature>
<dbReference type="SMART" id="SM00456">
    <property type="entry name" value="WW"/>
    <property type="match status" value="2"/>
</dbReference>
<feature type="compositionally biased region" description="Low complexity" evidence="15">
    <location>
        <begin position="322"/>
        <end position="334"/>
    </location>
</feature>
<dbReference type="PANTHER" id="PTHR21737:SF3">
    <property type="entry name" value="POLYGLUTAMINE-BINDING PROTEIN 1"/>
    <property type="match status" value="1"/>
</dbReference>
<evidence type="ECO:0000256" key="8">
    <source>
        <dbReference type="ARBA" id="ARBA00022859"/>
    </source>
</evidence>
<keyword evidence="8" id="KW-0391">Immunity</keyword>
<accession>A0ABD3IAV9</accession>
<feature type="compositionally biased region" description="Polar residues" evidence="15">
    <location>
        <begin position="397"/>
        <end position="416"/>
    </location>
</feature>
<evidence type="ECO:0000256" key="6">
    <source>
        <dbReference type="ARBA" id="ARBA00022664"/>
    </source>
</evidence>
<feature type="region of interest" description="Disordered" evidence="15">
    <location>
        <begin position="783"/>
        <end position="819"/>
    </location>
</feature>
<feature type="compositionally biased region" description="Polar residues" evidence="15">
    <location>
        <begin position="680"/>
        <end position="693"/>
    </location>
</feature>
<feature type="compositionally biased region" description="Low complexity" evidence="15">
    <location>
        <begin position="430"/>
        <end position="447"/>
    </location>
</feature>
<evidence type="ECO:0000256" key="2">
    <source>
        <dbReference type="ARBA" id="ARBA00004463"/>
    </source>
</evidence>
<feature type="compositionally biased region" description="Polar residues" evidence="15">
    <location>
        <begin position="504"/>
        <end position="515"/>
    </location>
</feature>
<evidence type="ECO:0000256" key="12">
    <source>
        <dbReference type="ARBA" id="ARBA00023242"/>
    </source>
</evidence>
<keyword evidence="9" id="KW-0805">Transcription regulation</keyword>
<evidence type="ECO:0000256" key="10">
    <source>
        <dbReference type="ARBA" id="ARBA00023163"/>
    </source>
</evidence>
<dbReference type="PROSITE" id="PS50020">
    <property type="entry name" value="WW_DOMAIN_2"/>
    <property type="match status" value="2"/>
</dbReference>
<keyword evidence="5" id="KW-0399">Innate immunity</keyword>
<feature type="region of interest" description="Disordered" evidence="15">
    <location>
        <begin position="943"/>
        <end position="1064"/>
    </location>
</feature>
<dbReference type="Proteomes" id="UP001633002">
    <property type="component" value="Unassembled WGS sequence"/>
</dbReference>
<feature type="compositionally biased region" description="Pro residues" evidence="15">
    <location>
        <begin position="99"/>
        <end position="109"/>
    </location>
</feature>
<feature type="compositionally biased region" description="Basic and acidic residues" evidence="15">
    <location>
        <begin position="708"/>
        <end position="737"/>
    </location>
</feature>
<dbReference type="PANTHER" id="PTHR21737">
    <property type="entry name" value="POLYGLUTAMINE BINDING PROTEIN 1/MARVEL MEMBRANE-ASSOCIATING DOMAIN CONTAINING 3"/>
    <property type="match status" value="1"/>
</dbReference>
<feature type="region of interest" description="Disordered" evidence="15">
    <location>
        <begin position="649"/>
        <end position="766"/>
    </location>
</feature>
<dbReference type="EMBL" id="JBJQOH010000001">
    <property type="protein sequence ID" value="KAL3700471.1"/>
    <property type="molecule type" value="Genomic_DNA"/>
</dbReference>
<feature type="compositionally biased region" description="Basic and acidic residues" evidence="15">
    <location>
        <begin position="919"/>
        <end position="931"/>
    </location>
</feature>
<evidence type="ECO:0000256" key="13">
    <source>
        <dbReference type="ARBA" id="ARBA00042167"/>
    </source>
</evidence>
<evidence type="ECO:0000256" key="3">
    <source>
        <dbReference type="ARBA" id="ARBA00021117"/>
    </source>
</evidence>
<feature type="compositionally biased region" description="Polar residues" evidence="15">
    <location>
        <begin position="473"/>
        <end position="493"/>
    </location>
</feature>
<evidence type="ECO:0000256" key="5">
    <source>
        <dbReference type="ARBA" id="ARBA00022588"/>
    </source>
</evidence>
<dbReference type="SUPFAM" id="SSF51045">
    <property type="entry name" value="WW domain"/>
    <property type="match status" value="2"/>
</dbReference>
<feature type="domain" description="WW" evidence="16">
    <location>
        <begin position="808"/>
        <end position="842"/>
    </location>
</feature>
<evidence type="ECO:0000256" key="9">
    <source>
        <dbReference type="ARBA" id="ARBA00023015"/>
    </source>
</evidence>
<dbReference type="InterPro" id="IPR036020">
    <property type="entry name" value="WW_dom_sf"/>
</dbReference>
<feature type="compositionally biased region" description="Basic residues" evidence="15">
    <location>
        <begin position="963"/>
        <end position="972"/>
    </location>
</feature>
<comment type="subunit">
    <text evidence="14">Interacts with POU3F2/Brn-2, ATXN1, TXNL4A, HTT and AR. Interaction with ATXN1 correlates positively with the length of the polyglutamine tract. Interacts with RNA polymerase II large subunit in a phosphorylation-dependent manner. Forms a ternary complex with ATXN1 mutant and phosphorylated RNA polymerase II. Interacts (via C-terminus) with TXNL4A and CD2BP2. Interacts (via WW domain) with ATN1 and SF3B1, and may interact with additional splice factors. Interacts (via WW domain) with WBP11; Leading to reduce interaction between PQBP1 and TXNL4A. Interacts with CAPRIN1. Interacts with DDX1. Interacts with SFPQ. Interacts with KHSRP.</text>
</comment>
<dbReference type="GO" id="GO:0016607">
    <property type="term" value="C:nuclear speck"/>
    <property type="evidence" value="ECO:0007669"/>
    <property type="project" value="UniProtKB-SubCell"/>
</dbReference>
<evidence type="ECO:0000256" key="4">
    <source>
        <dbReference type="ARBA" id="ARBA00022553"/>
    </source>
</evidence>
<feature type="compositionally biased region" description="Polar residues" evidence="15">
    <location>
        <begin position="339"/>
        <end position="371"/>
    </location>
</feature>
<organism evidence="17 18">
    <name type="scientific">Riccia sorocarpa</name>
    <dbReference type="NCBI Taxonomy" id="122646"/>
    <lineage>
        <taxon>Eukaryota</taxon>
        <taxon>Viridiplantae</taxon>
        <taxon>Streptophyta</taxon>
        <taxon>Embryophyta</taxon>
        <taxon>Marchantiophyta</taxon>
        <taxon>Marchantiopsida</taxon>
        <taxon>Marchantiidae</taxon>
        <taxon>Marchantiales</taxon>
        <taxon>Ricciaceae</taxon>
        <taxon>Riccia</taxon>
    </lineage>
</organism>
<dbReference type="AlphaFoldDB" id="A0ABD3IAV9"/>